<protein>
    <submittedName>
        <fullName evidence="1">Uncharacterized protein</fullName>
    </submittedName>
</protein>
<evidence type="ECO:0000313" key="2">
    <source>
        <dbReference type="Proteomes" id="UP000055024"/>
    </source>
</evidence>
<comment type="caution">
    <text evidence="1">The sequence shown here is derived from an EMBL/GenBank/DDBJ whole genome shotgun (WGS) entry which is preliminary data.</text>
</comment>
<dbReference type="EMBL" id="JYDP01000033">
    <property type="protein sequence ID" value="KRZ13311.1"/>
    <property type="molecule type" value="Genomic_DNA"/>
</dbReference>
<dbReference type="AlphaFoldDB" id="A0A0V1HSK6"/>
<dbReference type="Proteomes" id="UP000055024">
    <property type="component" value="Unassembled WGS sequence"/>
</dbReference>
<evidence type="ECO:0000313" key="1">
    <source>
        <dbReference type="EMBL" id="KRZ13311.1"/>
    </source>
</evidence>
<organism evidence="1 2">
    <name type="scientific">Trichinella zimbabwensis</name>
    <dbReference type="NCBI Taxonomy" id="268475"/>
    <lineage>
        <taxon>Eukaryota</taxon>
        <taxon>Metazoa</taxon>
        <taxon>Ecdysozoa</taxon>
        <taxon>Nematoda</taxon>
        <taxon>Enoplea</taxon>
        <taxon>Dorylaimia</taxon>
        <taxon>Trichinellida</taxon>
        <taxon>Trichinellidae</taxon>
        <taxon>Trichinella</taxon>
    </lineage>
</organism>
<proteinExistence type="predicted"/>
<gene>
    <name evidence="1" type="ORF">T11_4290</name>
</gene>
<keyword evidence="2" id="KW-1185">Reference proteome</keyword>
<name>A0A0V1HSK6_9BILA</name>
<reference evidence="1 2" key="1">
    <citation type="submission" date="2015-01" db="EMBL/GenBank/DDBJ databases">
        <title>Evolution of Trichinella species and genotypes.</title>
        <authorList>
            <person name="Korhonen P.K."/>
            <person name="Edoardo P."/>
            <person name="Giuseppe L.R."/>
            <person name="Gasser R.B."/>
        </authorList>
    </citation>
    <scope>NUCLEOTIDE SEQUENCE [LARGE SCALE GENOMIC DNA]</scope>
    <source>
        <strain evidence="1">ISS1029</strain>
    </source>
</reference>
<accession>A0A0V1HSK6</accession>
<sequence length="145" mass="15651">MVAVIGGQVVKAPPFSHNRMDFTGHCSYEWRSEPRRRVTRAVHSEVVPQMTTTRVLQILWIFVASDHPMGQHPLVKSCSLRTASAVVASGSAPCSEGSGGASYPLVVHFNKNRRDGRLLGAHSLLGQGTAVESAVARRMADDSSI</sequence>